<keyword evidence="1" id="KW-1133">Transmembrane helix</keyword>
<dbReference type="RefSeq" id="XP_042995432.1">
    <property type="nucleotide sequence ID" value="XM_043139498.1"/>
</dbReference>
<dbReference type="EMBL" id="CP072754">
    <property type="protein sequence ID" value="QUC17759.1"/>
    <property type="molecule type" value="Genomic_DNA"/>
</dbReference>
<evidence type="ECO:0000313" key="2">
    <source>
        <dbReference type="EMBL" id="QUC17759.1"/>
    </source>
</evidence>
<evidence type="ECO:0000256" key="1">
    <source>
        <dbReference type="SAM" id="Phobius"/>
    </source>
</evidence>
<name>A0A8E5HMM6_USTVR</name>
<keyword evidence="1" id="KW-0472">Membrane</keyword>
<accession>A0A8E5HMM6</accession>
<dbReference type="Proteomes" id="UP000027002">
    <property type="component" value="Chromosome 2"/>
</dbReference>
<feature type="transmembrane region" description="Helical" evidence="1">
    <location>
        <begin position="38"/>
        <end position="62"/>
    </location>
</feature>
<dbReference type="AlphaFoldDB" id="A0A8E5HMM6"/>
<keyword evidence="3" id="KW-1185">Reference proteome</keyword>
<organism evidence="2 3">
    <name type="scientific">Ustilaginoidea virens</name>
    <name type="common">Rice false smut fungus</name>
    <name type="synonym">Villosiclava virens</name>
    <dbReference type="NCBI Taxonomy" id="1159556"/>
    <lineage>
        <taxon>Eukaryota</taxon>
        <taxon>Fungi</taxon>
        <taxon>Dikarya</taxon>
        <taxon>Ascomycota</taxon>
        <taxon>Pezizomycotina</taxon>
        <taxon>Sordariomycetes</taxon>
        <taxon>Hypocreomycetidae</taxon>
        <taxon>Hypocreales</taxon>
        <taxon>Clavicipitaceae</taxon>
        <taxon>Ustilaginoidea</taxon>
    </lineage>
</organism>
<dbReference type="GeneID" id="66062778"/>
<protein>
    <submittedName>
        <fullName evidence="2">Uncharacterized protein</fullName>
    </submittedName>
</protein>
<dbReference type="KEGG" id="uvi:66062778"/>
<sequence length="142" mass="16115">MNRIDAHVSGAAGGENAGCRPRDIITAKTSSKCRRQRGFSFSFFSILILFFLLLYFALWIPWSGHPALHLLPFYHFPLSQFPPLLGQGEKLGFSKTVIHFEDRDSFPVQAFLIHFSAFYASHVFYTQDDATQARAREHDSGC</sequence>
<evidence type="ECO:0000313" key="3">
    <source>
        <dbReference type="Proteomes" id="UP000027002"/>
    </source>
</evidence>
<keyword evidence="1" id="KW-0812">Transmembrane</keyword>
<gene>
    <name evidence="2" type="ORF">UV8b_02000</name>
</gene>
<proteinExistence type="predicted"/>
<reference evidence="2" key="1">
    <citation type="submission" date="2020-03" db="EMBL/GenBank/DDBJ databases">
        <title>A mixture of massive structural variations and highly conserved coding sequences in Ustilaginoidea virens genome.</title>
        <authorList>
            <person name="Zhang K."/>
            <person name="Zhao Z."/>
            <person name="Zhang Z."/>
            <person name="Li Y."/>
            <person name="Hsiang T."/>
            <person name="Sun W."/>
        </authorList>
    </citation>
    <scope>NUCLEOTIDE SEQUENCE</scope>
    <source>
        <strain evidence="2">UV-8b</strain>
    </source>
</reference>